<comment type="caution">
    <text evidence="2">The sequence shown here is derived from an EMBL/GenBank/DDBJ whole genome shotgun (WGS) entry which is preliminary data.</text>
</comment>
<dbReference type="InterPro" id="IPR012334">
    <property type="entry name" value="Pectin_lyas_fold"/>
</dbReference>
<dbReference type="InterPro" id="IPR008638">
    <property type="entry name" value="FhaB/CdiA-like_TPS"/>
</dbReference>
<gene>
    <name evidence="2" type="ORF">H6G83_05045</name>
</gene>
<feature type="domain" description="Filamentous haemagglutinin FhaB/tRNA nuclease CdiA-like TPS" evidence="1">
    <location>
        <begin position="30"/>
        <end position="142"/>
    </location>
</feature>
<evidence type="ECO:0000313" key="2">
    <source>
        <dbReference type="EMBL" id="MBD2499990.1"/>
    </source>
</evidence>
<dbReference type="Pfam" id="PF05860">
    <property type="entry name" value="TPS"/>
    <property type="match status" value="1"/>
</dbReference>
<dbReference type="EMBL" id="JACJSG010000005">
    <property type="protein sequence ID" value="MBD2499990.1"/>
    <property type="molecule type" value="Genomic_DNA"/>
</dbReference>
<name>A0ABR8CYH0_9NOST</name>
<evidence type="ECO:0000259" key="1">
    <source>
        <dbReference type="SMART" id="SM00912"/>
    </source>
</evidence>
<evidence type="ECO:0000313" key="3">
    <source>
        <dbReference type="Proteomes" id="UP000661112"/>
    </source>
</evidence>
<proteinExistence type="predicted"/>
<accession>A0ABR8CYH0</accession>
<dbReference type="NCBIfam" id="TIGR01901">
    <property type="entry name" value="adhes_NPXG"/>
    <property type="match status" value="1"/>
</dbReference>
<organism evidence="2 3">
    <name type="scientific">Anabaena azotica FACHB-119</name>
    <dbReference type="NCBI Taxonomy" id="947527"/>
    <lineage>
        <taxon>Bacteria</taxon>
        <taxon>Bacillati</taxon>
        <taxon>Cyanobacteriota</taxon>
        <taxon>Cyanophyceae</taxon>
        <taxon>Nostocales</taxon>
        <taxon>Nostocaceae</taxon>
        <taxon>Anabaena</taxon>
        <taxon>Anabaena azotica</taxon>
    </lineage>
</organism>
<dbReference type="SUPFAM" id="SSF51126">
    <property type="entry name" value="Pectin lyase-like"/>
    <property type="match status" value="3"/>
</dbReference>
<sequence length="786" mass="82565">MEKQILHLSALSLIFICFVKTNDITYAQITADNTLGTKVESPDKLNFTITDGKQVGSNLFHSFQEFSVPEKGTASFENNSNIKNIISRVTGNLSSHINGSLQTTGSANLFLINPNGIIFGVNASLNINGSFIASTASKMLFADGTEFSATDTQKPPLLTEKVPVGLQFGQTAKPIQINESTLSVSPRETLAFLGGDIFINASEIEAPAGRIELGSVTNNSLVTLTPLTQGWALGYASSQNFQDIEIKNSYIFTEGEGSGAIQFYGRNIVIKNVSQVGGTTNGNNSGQPLIIKGSESVEVNGDSRLFTLTNSSKVGGNIIIETKRLLVYEGGMIEASTEGVGQGGSLTVDADEFVEIVGGGNLYSSLRVRSFSTQKDAGDAGEMHIDTKKVILRDGGQMTTSTLSAGDGGRLSVNADESIEAIGFTVKDNLDFPSGLISQSRGQDGVSVTGRGGDIIIKTQRLVVKDGARMSVAAIAGSLGEAGTLYIDAPDSVVVSGTGIDKKGQIAPSSLFAASEGSGSAGDLTIITGRLTVQDGAEISVSNQGFGRAGNLTVDAGSINLNNRGKITADTTGGGGYIFVKTPLLILRNQSAITTNATGNNVTGGDISINARNGFIIAVPGENSDISANSEDFRGGNVEIDALNVFGIEYRNEPTSESDITATGRDSAFNGLVQINTPDVDVRNGLVEQPINVLDASQKISTACTPGSRQSQSSFIATGRGGLPPNPYEPLDSNEVWRDVQLPRQLAENSVSTTPERIVEAQGWIINKQGNVELIAYPSPVDCGWR</sequence>
<keyword evidence="3" id="KW-1185">Reference proteome</keyword>
<dbReference type="Proteomes" id="UP000661112">
    <property type="component" value="Unassembled WGS sequence"/>
</dbReference>
<dbReference type="RefSeq" id="WP_190467889.1">
    <property type="nucleotide sequence ID" value="NZ_JACJSG010000005.1"/>
</dbReference>
<dbReference type="SMART" id="SM00912">
    <property type="entry name" value="Haemagg_act"/>
    <property type="match status" value="1"/>
</dbReference>
<dbReference type="InterPro" id="IPR011050">
    <property type="entry name" value="Pectin_lyase_fold/virulence"/>
</dbReference>
<dbReference type="Gene3D" id="2.160.20.10">
    <property type="entry name" value="Single-stranded right-handed beta-helix, Pectin lyase-like"/>
    <property type="match status" value="2"/>
</dbReference>
<reference evidence="2 3" key="1">
    <citation type="journal article" date="2020" name="ISME J.">
        <title>Comparative genomics reveals insights into cyanobacterial evolution and habitat adaptation.</title>
        <authorList>
            <person name="Chen M.Y."/>
            <person name="Teng W.K."/>
            <person name="Zhao L."/>
            <person name="Hu C.X."/>
            <person name="Zhou Y.K."/>
            <person name="Han B.P."/>
            <person name="Song L.R."/>
            <person name="Shu W.S."/>
        </authorList>
    </citation>
    <scope>NUCLEOTIDE SEQUENCE [LARGE SCALE GENOMIC DNA]</scope>
    <source>
        <strain evidence="2 3">FACHB-119</strain>
    </source>
</reference>
<protein>
    <submittedName>
        <fullName evidence="2">S-layer family protein</fullName>
    </submittedName>
</protein>